<reference evidence="1 2" key="1">
    <citation type="journal article" date="2023" name="Plants (Basel)">
        <title>Bridging the Gap: Combining Genomics and Transcriptomics Approaches to Understand Stylosanthes scabra, an Orphan Legume from the Brazilian Caatinga.</title>
        <authorList>
            <person name="Ferreira-Neto J.R.C."/>
            <person name="da Silva M.D."/>
            <person name="Binneck E."/>
            <person name="de Melo N.F."/>
            <person name="da Silva R.H."/>
            <person name="de Melo A.L.T.M."/>
            <person name="Pandolfi V."/>
            <person name="Bustamante F.O."/>
            <person name="Brasileiro-Vidal A.C."/>
            <person name="Benko-Iseppon A.M."/>
        </authorList>
    </citation>
    <scope>NUCLEOTIDE SEQUENCE [LARGE SCALE GENOMIC DNA]</scope>
    <source>
        <tissue evidence="1">Leaves</tissue>
    </source>
</reference>
<dbReference type="EMBL" id="JASCZI010030243">
    <property type="protein sequence ID" value="MED6119670.1"/>
    <property type="molecule type" value="Genomic_DNA"/>
</dbReference>
<name>A0ABU6R6X6_9FABA</name>
<keyword evidence="2" id="KW-1185">Reference proteome</keyword>
<dbReference type="Proteomes" id="UP001341840">
    <property type="component" value="Unassembled WGS sequence"/>
</dbReference>
<accession>A0ABU6R6X6</accession>
<protein>
    <submittedName>
        <fullName evidence="1">Uncharacterized protein</fullName>
    </submittedName>
</protein>
<gene>
    <name evidence="1" type="ORF">PIB30_013546</name>
</gene>
<proteinExistence type="predicted"/>
<organism evidence="1 2">
    <name type="scientific">Stylosanthes scabra</name>
    <dbReference type="NCBI Taxonomy" id="79078"/>
    <lineage>
        <taxon>Eukaryota</taxon>
        <taxon>Viridiplantae</taxon>
        <taxon>Streptophyta</taxon>
        <taxon>Embryophyta</taxon>
        <taxon>Tracheophyta</taxon>
        <taxon>Spermatophyta</taxon>
        <taxon>Magnoliopsida</taxon>
        <taxon>eudicotyledons</taxon>
        <taxon>Gunneridae</taxon>
        <taxon>Pentapetalae</taxon>
        <taxon>rosids</taxon>
        <taxon>fabids</taxon>
        <taxon>Fabales</taxon>
        <taxon>Fabaceae</taxon>
        <taxon>Papilionoideae</taxon>
        <taxon>50 kb inversion clade</taxon>
        <taxon>dalbergioids sensu lato</taxon>
        <taxon>Dalbergieae</taxon>
        <taxon>Pterocarpus clade</taxon>
        <taxon>Stylosanthes</taxon>
    </lineage>
</organism>
<evidence type="ECO:0000313" key="1">
    <source>
        <dbReference type="EMBL" id="MED6119670.1"/>
    </source>
</evidence>
<comment type="caution">
    <text evidence="1">The sequence shown here is derived from an EMBL/GenBank/DDBJ whole genome shotgun (WGS) entry which is preliminary data.</text>
</comment>
<evidence type="ECO:0000313" key="2">
    <source>
        <dbReference type="Proteomes" id="UP001341840"/>
    </source>
</evidence>
<sequence>MSGVKGNMEIGEVVKQAIDSIFEANHKGINCLFVHLCWNPIECSVVMALEEIGCQLKCGRKFFYGSNLSSSPSESPAHQISMCS</sequence>